<name>A0AAD4H8T7_9FUNG</name>
<feature type="transmembrane region" description="Helical" evidence="2">
    <location>
        <begin position="47"/>
        <end position="67"/>
    </location>
</feature>
<keyword evidence="2" id="KW-1133">Transmembrane helix</keyword>
<reference evidence="3" key="1">
    <citation type="journal article" date="2020" name="Fungal Divers.">
        <title>Resolving the Mortierellaceae phylogeny through synthesis of multi-gene phylogenetics and phylogenomics.</title>
        <authorList>
            <person name="Vandepol N."/>
            <person name="Liber J."/>
            <person name="Desiro A."/>
            <person name="Na H."/>
            <person name="Kennedy M."/>
            <person name="Barry K."/>
            <person name="Grigoriev I.V."/>
            <person name="Miller A.N."/>
            <person name="O'Donnell K."/>
            <person name="Stajich J.E."/>
            <person name="Bonito G."/>
        </authorList>
    </citation>
    <scope>NUCLEOTIDE SEQUENCE</scope>
    <source>
        <strain evidence="3">NRRL 28262</strain>
    </source>
</reference>
<organism evidence="3 4">
    <name type="scientific">Linnemannia exigua</name>
    <dbReference type="NCBI Taxonomy" id="604196"/>
    <lineage>
        <taxon>Eukaryota</taxon>
        <taxon>Fungi</taxon>
        <taxon>Fungi incertae sedis</taxon>
        <taxon>Mucoromycota</taxon>
        <taxon>Mortierellomycotina</taxon>
        <taxon>Mortierellomycetes</taxon>
        <taxon>Mortierellales</taxon>
        <taxon>Mortierellaceae</taxon>
        <taxon>Linnemannia</taxon>
    </lineage>
</organism>
<evidence type="ECO:0000256" key="1">
    <source>
        <dbReference type="SAM" id="MobiDB-lite"/>
    </source>
</evidence>
<keyword evidence="4" id="KW-1185">Reference proteome</keyword>
<gene>
    <name evidence="3" type="ORF">BGZ95_006051</name>
</gene>
<sequence>MGNMLQRILPDFSTQDGLRQYQLTVLGFVLIHGFLHTALFMDGMISHLFFALEAVSLIYIYFFAADYTARPISKLRNKALTLLVFAALWATQHLLLPLQGGVPLFSSQEILLEQVTKTLRQNAVVTEDSLAQEQDTREVDGKAVPYTPYATQMATFMGGIAGLGVFIAGCMAVEALYVLVKYSDYAQYEKEKKAKDAVPAPVPTPAATTATKKEN</sequence>
<feature type="transmembrane region" description="Helical" evidence="2">
    <location>
        <begin position="21"/>
        <end position="41"/>
    </location>
</feature>
<keyword evidence="2" id="KW-0472">Membrane</keyword>
<feature type="compositionally biased region" description="Low complexity" evidence="1">
    <location>
        <begin position="205"/>
        <end position="215"/>
    </location>
</feature>
<protein>
    <submittedName>
        <fullName evidence="3">Uncharacterized protein</fullName>
    </submittedName>
</protein>
<accession>A0AAD4H8T7</accession>
<feature type="transmembrane region" description="Helical" evidence="2">
    <location>
        <begin position="156"/>
        <end position="180"/>
    </location>
</feature>
<dbReference type="EMBL" id="JAAAIL010000281">
    <property type="protein sequence ID" value="KAG0277370.1"/>
    <property type="molecule type" value="Genomic_DNA"/>
</dbReference>
<evidence type="ECO:0000313" key="3">
    <source>
        <dbReference type="EMBL" id="KAG0277370.1"/>
    </source>
</evidence>
<keyword evidence="2" id="KW-0812">Transmembrane</keyword>
<feature type="transmembrane region" description="Helical" evidence="2">
    <location>
        <begin position="79"/>
        <end position="96"/>
    </location>
</feature>
<dbReference type="AlphaFoldDB" id="A0AAD4H8T7"/>
<feature type="region of interest" description="Disordered" evidence="1">
    <location>
        <begin position="191"/>
        <end position="215"/>
    </location>
</feature>
<evidence type="ECO:0000256" key="2">
    <source>
        <dbReference type="SAM" id="Phobius"/>
    </source>
</evidence>
<comment type="caution">
    <text evidence="3">The sequence shown here is derived from an EMBL/GenBank/DDBJ whole genome shotgun (WGS) entry which is preliminary data.</text>
</comment>
<proteinExistence type="predicted"/>
<evidence type="ECO:0000313" key="4">
    <source>
        <dbReference type="Proteomes" id="UP001194580"/>
    </source>
</evidence>
<dbReference type="Proteomes" id="UP001194580">
    <property type="component" value="Unassembled WGS sequence"/>
</dbReference>